<dbReference type="GO" id="GO:0000324">
    <property type="term" value="C:fungal-type vacuole"/>
    <property type="evidence" value="ECO:0007669"/>
    <property type="project" value="TreeGrafter"/>
</dbReference>
<dbReference type="GO" id="GO:0004362">
    <property type="term" value="F:glutathione-disulfide reductase (NADPH) activity"/>
    <property type="evidence" value="ECO:0007669"/>
    <property type="project" value="UniProtKB-ARBA"/>
</dbReference>
<feature type="region of interest" description="Disordered" evidence="2">
    <location>
        <begin position="107"/>
        <end position="131"/>
    </location>
</feature>
<evidence type="ECO:0000256" key="3">
    <source>
        <dbReference type="SAM" id="SignalP"/>
    </source>
</evidence>
<evidence type="ECO:0000313" key="5">
    <source>
        <dbReference type="EMBL" id="KAF7579232.1"/>
    </source>
</evidence>
<organism evidence="6 8">
    <name type="scientific">Pyrenophora tritici-repentis</name>
    <dbReference type="NCBI Taxonomy" id="45151"/>
    <lineage>
        <taxon>Eukaryota</taxon>
        <taxon>Fungi</taxon>
        <taxon>Dikarya</taxon>
        <taxon>Ascomycota</taxon>
        <taxon>Pezizomycotina</taxon>
        <taxon>Dothideomycetes</taxon>
        <taxon>Pleosporomycetidae</taxon>
        <taxon>Pleosporales</taxon>
        <taxon>Pleosporineae</taxon>
        <taxon>Pleosporaceae</taxon>
        <taxon>Pyrenophora</taxon>
    </lineage>
</organism>
<proteinExistence type="inferred from homology"/>
<evidence type="ECO:0000313" key="8">
    <source>
        <dbReference type="Proteomes" id="UP000249757"/>
    </source>
</evidence>
<keyword evidence="8" id="KW-1185">Reference proteome</keyword>
<dbReference type="CDD" id="cd03419">
    <property type="entry name" value="GRX_GRXh_1_2_like"/>
    <property type="match status" value="1"/>
</dbReference>
<dbReference type="PRINTS" id="PR00160">
    <property type="entry name" value="GLUTAREDOXIN"/>
</dbReference>
<feature type="chain" id="PRO_5042701323" evidence="3">
    <location>
        <begin position="28"/>
        <end position="256"/>
    </location>
</feature>
<dbReference type="GO" id="GO:0005801">
    <property type="term" value="C:cis-Golgi network"/>
    <property type="evidence" value="ECO:0007669"/>
    <property type="project" value="UniProtKB-ARBA"/>
</dbReference>
<dbReference type="NCBIfam" id="TIGR02180">
    <property type="entry name" value="GRX_euk"/>
    <property type="match status" value="1"/>
</dbReference>
<dbReference type="SUPFAM" id="SSF52833">
    <property type="entry name" value="Thioredoxin-like"/>
    <property type="match status" value="1"/>
</dbReference>
<comment type="caution">
    <text evidence="6">The sequence shown here is derived from an EMBL/GenBank/DDBJ whole genome shotgun (WGS) entry which is preliminary data.</text>
</comment>
<comment type="similarity">
    <text evidence="1">Belongs to the glutaredoxin family. Monothiol subfamily.</text>
</comment>
<dbReference type="Pfam" id="PF00462">
    <property type="entry name" value="Glutaredoxin"/>
    <property type="match status" value="1"/>
</dbReference>
<dbReference type="PROSITE" id="PS51354">
    <property type="entry name" value="GLUTAREDOXIN_2"/>
    <property type="match status" value="1"/>
</dbReference>
<gene>
    <name evidence="6" type="ORF">Ptr86124_008122</name>
    <name evidence="5" type="ORF">PtrM4_034720</name>
</gene>
<evidence type="ECO:0000313" key="7">
    <source>
        <dbReference type="Proteomes" id="UP000245464"/>
    </source>
</evidence>
<name>A0A2W1HJF0_9PLEO</name>
<feature type="domain" description="Glutaredoxin" evidence="4">
    <location>
        <begin position="146"/>
        <end position="211"/>
    </location>
</feature>
<evidence type="ECO:0000259" key="4">
    <source>
        <dbReference type="Pfam" id="PF00462"/>
    </source>
</evidence>
<dbReference type="InterPro" id="IPR036249">
    <property type="entry name" value="Thioredoxin-like_sf"/>
</dbReference>
<dbReference type="Proteomes" id="UP000249757">
    <property type="component" value="Unassembled WGS sequence"/>
</dbReference>
<keyword evidence="3" id="KW-0732">Signal</keyword>
<dbReference type="AlphaFoldDB" id="A0A2W1HJF0"/>
<evidence type="ECO:0000256" key="1">
    <source>
        <dbReference type="ARBA" id="ARBA00009630"/>
    </source>
</evidence>
<dbReference type="GO" id="GO:0005796">
    <property type="term" value="C:Golgi lumen"/>
    <property type="evidence" value="ECO:0007669"/>
    <property type="project" value="TreeGrafter"/>
</dbReference>
<dbReference type="Proteomes" id="UP000245464">
    <property type="component" value="Chromosome 1"/>
</dbReference>
<dbReference type="OMA" id="FYHKTMD"/>
<accession>A0A2W1HJF0</accession>
<dbReference type="InterPro" id="IPR002109">
    <property type="entry name" value="Glutaredoxin"/>
</dbReference>
<dbReference type="PANTHER" id="PTHR45694">
    <property type="entry name" value="GLUTAREDOXIN 2"/>
    <property type="match status" value="1"/>
</dbReference>
<dbReference type="InterPro" id="IPR014025">
    <property type="entry name" value="Glutaredoxin_subgr"/>
</dbReference>
<evidence type="ECO:0000256" key="2">
    <source>
        <dbReference type="SAM" id="MobiDB-lite"/>
    </source>
</evidence>
<dbReference type="OrthoDB" id="423313at2759"/>
<dbReference type="PANTHER" id="PTHR45694:SF5">
    <property type="entry name" value="GLUTAREDOXIN 2"/>
    <property type="match status" value="1"/>
</dbReference>
<sequence>MPSQRRMRFFTILIVTIIVVLFYMSRAAKETQTSDFYTKTQQALQEKEYAQAAKQRNADSIGSRLKAAEVEAKKATKDKDTYHRVAVEGPDSKSVAGRVKVDGERVPGVAQQGGRPRDQAAIKEHETPEEHEVEMELNAILKKSPVIVFSKSYCPHSKKAKHILLEKYTIKPEPYVVELDTNPIGQQLQAFLHKSTGRRTVPNILVMGKSIGGGDEIEELDQTDTLVSTFKEMGGSRITQVDHRGARPEMRRKSKA</sequence>
<evidence type="ECO:0000313" key="6">
    <source>
        <dbReference type="EMBL" id="KAI1513102.1"/>
    </source>
</evidence>
<dbReference type="GO" id="GO:0034599">
    <property type="term" value="P:cellular response to oxidative stress"/>
    <property type="evidence" value="ECO:0007669"/>
    <property type="project" value="TreeGrafter"/>
</dbReference>
<reference evidence="8" key="4">
    <citation type="journal article" date="2022" name="Microb. Genom.">
        <title>A global pangenome for the wheat fungal pathogen Pyrenophora tritici-repentis and prediction of effector protein structural homology.</title>
        <authorList>
            <person name="Moolhuijzen P.M."/>
            <person name="See P.T."/>
            <person name="Shi G."/>
            <person name="Powell H.R."/>
            <person name="Cockram J."/>
            <person name="Jorgensen L.N."/>
            <person name="Benslimane H."/>
            <person name="Strelkov S.E."/>
            <person name="Turner J."/>
            <person name="Liu Z."/>
            <person name="Moffat C.S."/>
        </authorList>
    </citation>
    <scope>NUCLEOTIDE SEQUENCE [LARGE SCALE GENOMIC DNA]</scope>
</reference>
<dbReference type="Gene3D" id="3.40.30.10">
    <property type="entry name" value="Glutaredoxin"/>
    <property type="match status" value="1"/>
</dbReference>
<reference evidence="6" key="3">
    <citation type="journal article" date="2022" name="bioRxiv">
        <title>A global pangenome for the wheat fungal pathogen Pyrenophora tritici-repentis and prediction of effector protein structural homology.</title>
        <authorList>
            <person name="Moolhuijzen P."/>
            <person name="See P.T."/>
            <person name="Shi G."/>
            <person name="Powell H.R."/>
            <person name="Cockram J."/>
            <person name="Jorgensen L.N."/>
            <person name="Benslimane H."/>
            <person name="Strelkov S.E."/>
            <person name="Turner J."/>
            <person name="Liu Z."/>
            <person name="Moffat C.S."/>
        </authorList>
    </citation>
    <scope>NUCLEOTIDE SEQUENCE</scope>
    <source>
        <strain evidence="6">86-124</strain>
    </source>
</reference>
<reference evidence="6" key="2">
    <citation type="submission" date="2021-05" db="EMBL/GenBank/DDBJ databases">
        <authorList>
            <person name="Moolhuijzen P.M."/>
            <person name="Moffat C.S."/>
        </authorList>
    </citation>
    <scope>NUCLEOTIDE SEQUENCE</scope>
    <source>
        <strain evidence="6">86-124</strain>
    </source>
</reference>
<protein>
    <submittedName>
        <fullName evidence="6">Glutaredoxin domain containing protein</fullName>
    </submittedName>
    <submittedName>
        <fullName evidence="5">GrxC, Glutaredoxin</fullName>
    </submittedName>
</protein>
<dbReference type="InterPro" id="IPR011899">
    <property type="entry name" value="Glutaredoxin_euk/vir"/>
</dbReference>
<feature type="signal peptide" evidence="3">
    <location>
        <begin position="1"/>
        <end position="27"/>
    </location>
</feature>
<dbReference type="FunFam" id="3.40.30.10:FF:000093">
    <property type="entry name" value="Glutaredoxin 2"/>
    <property type="match status" value="1"/>
</dbReference>
<feature type="compositionally biased region" description="Basic and acidic residues" evidence="2">
    <location>
        <begin position="115"/>
        <end position="130"/>
    </location>
</feature>
<dbReference type="EMBL" id="NRDI02000010">
    <property type="protein sequence ID" value="KAI1513102.1"/>
    <property type="molecule type" value="Genomic_DNA"/>
</dbReference>
<reference evidence="5 7" key="1">
    <citation type="journal article" date="2018" name="BMC Genomics">
        <title>Comparative genomics of the wheat fungal pathogen Pyrenophora tritici-repentis reveals chromosomal variations and genome plasticity.</title>
        <authorList>
            <person name="Moolhuijzen P."/>
            <person name="See P.T."/>
            <person name="Hane J.K."/>
            <person name="Shi G."/>
            <person name="Liu Z."/>
            <person name="Oliver R.P."/>
            <person name="Moffat C.S."/>
        </authorList>
    </citation>
    <scope>NUCLEOTIDE SEQUENCE [LARGE SCALE GENOMIC DNA]</scope>
    <source>
        <strain evidence="5">M4</strain>
    </source>
</reference>
<dbReference type="EMBL" id="NQIK02000001">
    <property type="protein sequence ID" value="KAF7579232.1"/>
    <property type="molecule type" value="Genomic_DNA"/>
</dbReference>